<dbReference type="Proteomes" id="UP000038045">
    <property type="component" value="Unplaced"/>
</dbReference>
<proteinExistence type="predicted"/>
<evidence type="ECO:0000313" key="2">
    <source>
        <dbReference type="Proteomes" id="UP000038045"/>
    </source>
</evidence>
<accession>A0A0N4ZQC2</accession>
<protein>
    <submittedName>
        <fullName evidence="3">Cytochrome-c oxidase</fullName>
    </submittedName>
</protein>
<sequence>MTAIKRTLIQINPINLKFCLYIVTIVLASIPGFFILGFFKNLIISINYDNMDVFLLLKAFIKNSITITIGTITVIIYCDAAVPFTMIGFEYILTKI</sequence>
<keyword evidence="1" id="KW-0812">Transmembrane</keyword>
<name>A0A0N4ZQC2_PARTI</name>
<evidence type="ECO:0000313" key="3">
    <source>
        <dbReference type="WBParaSite" id="PTRK_0001072000.1"/>
    </source>
</evidence>
<evidence type="ECO:0000256" key="1">
    <source>
        <dbReference type="SAM" id="Phobius"/>
    </source>
</evidence>
<feature type="transmembrane region" description="Helical" evidence="1">
    <location>
        <begin position="20"/>
        <end position="44"/>
    </location>
</feature>
<dbReference type="AlphaFoldDB" id="A0A0N4ZQC2"/>
<feature type="transmembrane region" description="Helical" evidence="1">
    <location>
        <begin position="64"/>
        <end position="93"/>
    </location>
</feature>
<keyword evidence="2" id="KW-1185">Reference proteome</keyword>
<keyword evidence="1" id="KW-0472">Membrane</keyword>
<keyword evidence="1" id="KW-1133">Transmembrane helix</keyword>
<organism evidence="2 3">
    <name type="scientific">Parastrongyloides trichosuri</name>
    <name type="common">Possum-specific nematode worm</name>
    <dbReference type="NCBI Taxonomy" id="131310"/>
    <lineage>
        <taxon>Eukaryota</taxon>
        <taxon>Metazoa</taxon>
        <taxon>Ecdysozoa</taxon>
        <taxon>Nematoda</taxon>
        <taxon>Chromadorea</taxon>
        <taxon>Rhabditida</taxon>
        <taxon>Tylenchina</taxon>
        <taxon>Panagrolaimomorpha</taxon>
        <taxon>Strongyloidoidea</taxon>
        <taxon>Strongyloididae</taxon>
        <taxon>Parastrongyloides</taxon>
    </lineage>
</organism>
<reference evidence="3" key="1">
    <citation type="submission" date="2017-02" db="UniProtKB">
        <authorList>
            <consortium name="WormBaseParasite"/>
        </authorList>
    </citation>
    <scope>IDENTIFICATION</scope>
</reference>
<dbReference type="WBParaSite" id="PTRK_0001072000.1">
    <property type="protein sequence ID" value="PTRK_0001072000.1"/>
    <property type="gene ID" value="PTRK_0001072000"/>
</dbReference>